<dbReference type="Pfam" id="PF04548">
    <property type="entry name" value="AIG1"/>
    <property type="match status" value="1"/>
</dbReference>
<dbReference type="AlphaFoldDB" id="A0A7J5ZRX9"/>
<dbReference type="Proteomes" id="UP000593565">
    <property type="component" value="Unassembled WGS sequence"/>
</dbReference>
<evidence type="ECO:0000313" key="6">
    <source>
        <dbReference type="Proteomes" id="UP000593565"/>
    </source>
</evidence>
<dbReference type="InterPro" id="IPR045058">
    <property type="entry name" value="GIMA/IAN/Toc"/>
</dbReference>
<name>A0A7J5ZRX9_AMEME</name>
<comment type="similarity">
    <text evidence="1">Belongs to the TRAFAC class TrmE-Era-EngA-EngB-Septin-like GTPase superfamily. AIG1/Toc34/Toc159-like paraseptin GTPase family. IAN subfamily.</text>
</comment>
<keyword evidence="6" id="KW-1185">Reference proteome</keyword>
<evidence type="ECO:0000256" key="1">
    <source>
        <dbReference type="ARBA" id="ARBA00008535"/>
    </source>
</evidence>
<dbReference type="EMBL" id="JAAGNN010000024">
    <property type="protein sequence ID" value="KAF4073260.1"/>
    <property type="molecule type" value="Genomic_DNA"/>
</dbReference>
<keyword evidence="3" id="KW-0342">GTP-binding</keyword>
<comment type="caution">
    <text evidence="5">The sequence shown here is derived from an EMBL/GenBank/DDBJ whole genome shotgun (WGS) entry which is preliminary data.</text>
</comment>
<keyword evidence="2" id="KW-0547">Nucleotide-binding</keyword>
<evidence type="ECO:0000313" key="5">
    <source>
        <dbReference type="EMBL" id="KAF4073260.1"/>
    </source>
</evidence>
<sequence>MGSCSSHLSYGSGDAHHLPEVRIVLLGCRKAGKSSSGNTILGRDEFTSWTSTECVKRHGEVAGRKITVVEAPGWQRNNAVSNSTESFKQEIVLSVATCPPGPHAVLLVLRLDVKSWKSEKNVLEGYLNLLGDDVWNHTIVLFTFGDSLRDTTLEQYMGR</sequence>
<dbReference type="InterPro" id="IPR006703">
    <property type="entry name" value="G_AIG1"/>
</dbReference>
<dbReference type="Gene3D" id="3.40.50.300">
    <property type="entry name" value="P-loop containing nucleotide triphosphate hydrolases"/>
    <property type="match status" value="1"/>
</dbReference>
<evidence type="ECO:0000256" key="2">
    <source>
        <dbReference type="ARBA" id="ARBA00022741"/>
    </source>
</evidence>
<proteinExistence type="inferred from homology"/>
<dbReference type="PANTHER" id="PTHR10903">
    <property type="entry name" value="GTPASE, IMAP FAMILY MEMBER-RELATED"/>
    <property type="match status" value="1"/>
</dbReference>
<evidence type="ECO:0000259" key="4">
    <source>
        <dbReference type="PROSITE" id="PS51720"/>
    </source>
</evidence>
<protein>
    <recommendedName>
        <fullName evidence="4">AIG1-type G domain-containing protein</fullName>
    </recommendedName>
</protein>
<accession>A0A7J5ZRX9</accession>
<dbReference type="PANTHER" id="PTHR10903:SF107">
    <property type="entry name" value="GTPASE IMAP FAMILY MEMBER 4-LIKE-RELATED"/>
    <property type="match status" value="1"/>
</dbReference>
<gene>
    <name evidence="5" type="ORF">AMELA_G00256930</name>
</gene>
<evidence type="ECO:0000256" key="3">
    <source>
        <dbReference type="ARBA" id="ARBA00023134"/>
    </source>
</evidence>
<feature type="domain" description="AIG1-type G" evidence="4">
    <location>
        <begin position="18"/>
        <end position="159"/>
    </location>
</feature>
<reference evidence="5 6" key="1">
    <citation type="submission" date="2020-02" db="EMBL/GenBank/DDBJ databases">
        <title>A chromosome-scale genome assembly of the black bullhead catfish (Ameiurus melas).</title>
        <authorList>
            <person name="Wen M."/>
            <person name="Zham M."/>
            <person name="Cabau C."/>
            <person name="Klopp C."/>
            <person name="Donnadieu C."/>
            <person name="Roques C."/>
            <person name="Bouchez O."/>
            <person name="Lampietro C."/>
            <person name="Jouanno E."/>
            <person name="Herpin A."/>
            <person name="Louis A."/>
            <person name="Berthelot C."/>
            <person name="Parey E."/>
            <person name="Roest-Crollius H."/>
            <person name="Braasch I."/>
            <person name="Postlethwait J."/>
            <person name="Robinson-Rechavi M."/>
            <person name="Echchiki A."/>
            <person name="Begum T."/>
            <person name="Montfort J."/>
            <person name="Schartl M."/>
            <person name="Bobe J."/>
            <person name="Guiguen Y."/>
        </authorList>
    </citation>
    <scope>NUCLEOTIDE SEQUENCE [LARGE SCALE GENOMIC DNA]</scope>
    <source>
        <strain evidence="5">M_S1</strain>
        <tissue evidence="5">Blood</tissue>
    </source>
</reference>
<dbReference type="InterPro" id="IPR027417">
    <property type="entry name" value="P-loop_NTPase"/>
</dbReference>
<dbReference type="SUPFAM" id="SSF52540">
    <property type="entry name" value="P-loop containing nucleoside triphosphate hydrolases"/>
    <property type="match status" value="1"/>
</dbReference>
<organism evidence="5 6">
    <name type="scientific">Ameiurus melas</name>
    <name type="common">Black bullhead</name>
    <name type="synonym">Silurus melas</name>
    <dbReference type="NCBI Taxonomy" id="219545"/>
    <lineage>
        <taxon>Eukaryota</taxon>
        <taxon>Metazoa</taxon>
        <taxon>Chordata</taxon>
        <taxon>Craniata</taxon>
        <taxon>Vertebrata</taxon>
        <taxon>Euteleostomi</taxon>
        <taxon>Actinopterygii</taxon>
        <taxon>Neopterygii</taxon>
        <taxon>Teleostei</taxon>
        <taxon>Ostariophysi</taxon>
        <taxon>Siluriformes</taxon>
        <taxon>Ictaluridae</taxon>
        <taxon>Ameiurus</taxon>
    </lineage>
</organism>
<feature type="non-terminal residue" evidence="5">
    <location>
        <position position="159"/>
    </location>
</feature>
<dbReference type="PROSITE" id="PS51720">
    <property type="entry name" value="G_AIG1"/>
    <property type="match status" value="1"/>
</dbReference>
<dbReference type="GO" id="GO:0005525">
    <property type="term" value="F:GTP binding"/>
    <property type="evidence" value="ECO:0007669"/>
    <property type="project" value="UniProtKB-KW"/>
</dbReference>